<feature type="domain" description="VWFD" evidence="3">
    <location>
        <begin position="1"/>
        <end position="40"/>
    </location>
</feature>
<dbReference type="Gene3D" id="2.10.25.10">
    <property type="entry name" value="Laminin"/>
    <property type="match status" value="4"/>
</dbReference>
<feature type="domain" description="VWFD" evidence="3">
    <location>
        <begin position="666"/>
        <end position="834"/>
    </location>
</feature>
<dbReference type="InterPro" id="IPR002919">
    <property type="entry name" value="TIL_dom"/>
</dbReference>
<dbReference type="InterPro" id="IPR001846">
    <property type="entry name" value="VWF_type-D"/>
</dbReference>
<dbReference type="Pfam" id="PF08742">
    <property type="entry name" value="C8"/>
    <property type="match status" value="5"/>
</dbReference>
<dbReference type="PANTHER" id="PTHR11339:SF244">
    <property type="entry name" value="IGGFC-BINDING PROTEIN"/>
    <property type="match status" value="1"/>
</dbReference>
<reference evidence="4" key="1">
    <citation type="submission" date="2025-08" db="UniProtKB">
        <authorList>
            <consortium name="Ensembl"/>
        </authorList>
    </citation>
    <scope>IDENTIFICATION</scope>
</reference>
<dbReference type="SUPFAM" id="SSF57567">
    <property type="entry name" value="Serine protease inhibitors"/>
    <property type="match status" value="4"/>
</dbReference>
<protein>
    <recommendedName>
        <fullName evidence="3">VWFD domain-containing protein</fullName>
    </recommendedName>
</protein>
<name>A0A8B9RE32_ASTMX</name>
<evidence type="ECO:0000256" key="2">
    <source>
        <dbReference type="ARBA" id="ARBA00023180"/>
    </source>
</evidence>
<dbReference type="FunFam" id="2.10.25.10:FF:000055">
    <property type="entry name" value="alpha-tectorin isoform X1"/>
    <property type="match status" value="2"/>
</dbReference>
<evidence type="ECO:0000256" key="1">
    <source>
        <dbReference type="ARBA" id="ARBA00023157"/>
    </source>
</evidence>
<sequence>MCGNFNGKTDDDLTTPSGSLASSISALGQSWKVGGAVDCKDDCVGACETCKSDSVLKRLAAETFCHALTLLSEGPFRECSAVIDSKVFYENCLYDYCTGKGTKYFLCNIAQTYAAACQSAGVRAADWRSFIGCPSPQCPENSQYESCACPATCENPTPSADCKANCVEACVCKDGYLLSGNKCVPKTECGCTYVDGGDSRYLQAGETVWVDTTCSKKCTCSNGQAKCENTVCPTGTACNIVDWIRGCHPVSKATCNIYGDPHYNTFDGNTYDFQGTCTYTAAKGCNLNGTKLTEFSVIIENEKLEGVQLSPNVSVAKVVVVEVYGMVLVLRRDELHQITVDDIVNNIPLNLDNGKVIVQQEGYQNVITTDFGLRVAFDMIYHVSITVPASYYGKTCGLCGNFNGNKNDDYMLPDGKETKNIQTFGAAWMVAVPGVVCDDGCSGDFCPKCPADKKAIFENDCSIITNPDGPFAACHSVIKPESYFRDCVFDVCAANGDADMLCHSIAAYMIDCQDFGVTIKNWRTSTFCPLKCTANSHYEICAQSCGTPCPGLSKIINCDVQVCAEGCMCDSGFYNDGTGCVKADQCSCYENGHTYKFNQTVVTNKCQERLTCLASGEVKHEAMKCGVNEVCEIQSGVLGCYPKPNGNFVFLMNDLIHVKIHPSVFGTCWVMGDPHYRSFDGEYYNFMGDCTYIMAKNCQEDSEYPAFEVQAENERFGSTKGTFVSKVIIKVYGETITIVHHETGLVRVSLRVLSSGRSVIVETDFGLSVQYNWDQYLVIKIPDTFMGRMCGMCGNFNGQKNDDLTTPTGSAASNISALGASWKVPGLPQDVQCTDICEGQCNSCEGEPWYDRLEAEAFCHLFTLLTDGPLRDCKTLIDPKVLYENCLTDYCMGKGVKNFLCKTAELYADACQRAGVHVYSWRNLIGCPDPKCPANSHYESCACPASCENPSPSADCKTKCVGACTCDDGYLWSGNKCVPKSQCGCLYSSGGQKRYLPAEDSIWTDDNCSRECTCNPTNGEVLCKNASCPTGTSCSISKGIRGCHPVSHATCNIYGDPHYNTFDGSTYDFQGTCTYTAAKGCHLEGTQLTPFSVVVENEKWEGVQLNPNVSVAKVLVVEVYGMIIVLRRNQLHQVNGVLTNIPISLDNGLVTVQQQGYQNVITTAFGLKVAYDMIYHVTVTVPSSYTGKTCGLCGNYDGKKNNEYVLPDGKVTNDIQTFGAAWMVSVPGVVCDDGCSGDFCPKCSPEKKLVFEKDCSIITNPEGPFAACHKLISPDSYFRDCVFDVCAGNGDADLLCHSIAAYMIDCQDFGVTVENWRTSTFCPSKCPANSHYEICAQSCGTTCPGLSEIVNCDVQVCAEGCTCDSGFYNDGTGCVKADQCSCYENGHTYKIGQTVITEDCQERLTCLPSGEVKHESMKCNNDEVCRVKDGVLGCYPNQLGTCWVMGDPHYRTFDGTYYNFMGNCMYIMLRMEYSEIASCLFQINNSLWNLPITLDNNRVKLMQSGLSVVLETDFGLSVQYDWEQYLVVKIPESFMGRMCGMCGNFNGKKDDDLTTPSGSVASSIPALGKSWRVPGLPEDSTCTDDCTGQCESCKSEPWYDLLAAKAFCGFVAVLSHGPLRKCNTLIDTDVFYKNCLLDYCMGKGYKTFLCRTAQTYTDACQRSGIQVYDWRNLFNCQHYEHFSAGFHFQQFNQESVFVNGTLFFFSLTELCKLVVVCLSLLTLSKLFKACIFQVVNSQSVCV</sequence>
<dbReference type="InterPro" id="IPR036084">
    <property type="entry name" value="Ser_inhib-like_sf"/>
</dbReference>
<evidence type="ECO:0000313" key="4">
    <source>
        <dbReference type="Ensembl" id="ENSAMXP00005036182.1"/>
    </source>
</evidence>
<dbReference type="InterPro" id="IPR014853">
    <property type="entry name" value="VWF/SSPO/ZAN-like_Cys-rich_dom"/>
</dbReference>
<evidence type="ECO:0000313" key="5">
    <source>
        <dbReference type="Proteomes" id="UP000694621"/>
    </source>
</evidence>
<dbReference type="PROSITE" id="PS51233">
    <property type="entry name" value="VWFD"/>
    <property type="match status" value="5"/>
</dbReference>
<evidence type="ECO:0000259" key="3">
    <source>
        <dbReference type="PROSITE" id="PS51233"/>
    </source>
</evidence>
<feature type="domain" description="VWFD" evidence="3">
    <location>
        <begin position="1378"/>
        <end position="1583"/>
    </location>
</feature>
<feature type="domain" description="VWFD" evidence="3">
    <location>
        <begin position="1049"/>
        <end position="1232"/>
    </location>
</feature>
<dbReference type="Proteomes" id="UP000694621">
    <property type="component" value="Unplaced"/>
</dbReference>
<dbReference type="InterPro" id="IPR025615">
    <property type="entry name" value="TILa_dom"/>
</dbReference>
<dbReference type="Pfam" id="PF01826">
    <property type="entry name" value="TIL"/>
    <property type="match status" value="4"/>
</dbReference>
<dbReference type="PANTHER" id="PTHR11339">
    <property type="entry name" value="EXTRACELLULAR MATRIX GLYCOPROTEIN RELATED"/>
    <property type="match status" value="1"/>
</dbReference>
<accession>A0A8B9RE32</accession>
<dbReference type="Ensembl" id="ENSAMXT00005039444.1">
    <property type="protein sequence ID" value="ENSAMXP00005036182.1"/>
    <property type="gene ID" value="ENSAMXG00005017231.1"/>
</dbReference>
<dbReference type="Pfam" id="PF12714">
    <property type="entry name" value="TILa"/>
    <property type="match status" value="2"/>
</dbReference>
<feature type="domain" description="VWFD" evidence="3">
    <location>
        <begin position="253"/>
        <end position="438"/>
    </location>
</feature>
<dbReference type="InterPro" id="IPR050780">
    <property type="entry name" value="Mucin_vWF_Thrombospondin_sf"/>
</dbReference>
<organism evidence="4 5">
    <name type="scientific">Astyanax mexicanus</name>
    <name type="common">Blind cave fish</name>
    <name type="synonym">Astyanax fasciatus mexicanus</name>
    <dbReference type="NCBI Taxonomy" id="7994"/>
    <lineage>
        <taxon>Eukaryota</taxon>
        <taxon>Metazoa</taxon>
        <taxon>Chordata</taxon>
        <taxon>Craniata</taxon>
        <taxon>Vertebrata</taxon>
        <taxon>Euteleostomi</taxon>
        <taxon>Actinopterygii</taxon>
        <taxon>Neopterygii</taxon>
        <taxon>Teleostei</taxon>
        <taxon>Ostariophysi</taxon>
        <taxon>Characiformes</taxon>
        <taxon>Characoidei</taxon>
        <taxon>Acestrorhamphidae</taxon>
        <taxon>Acestrorhamphinae</taxon>
        <taxon>Astyanax</taxon>
    </lineage>
</organism>
<keyword evidence="2" id="KW-0325">Glycoprotein</keyword>
<dbReference type="Pfam" id="PF00094">
    <property type="entry name" value="VWD"/>
    <property type="match status" value="5"/>
</dbReference>
<proteinExistence type="predicted"/>
<dbReference type="CDD" id="cd19941">
    <property type="entry name" value="TIL"/>
    <property type="match status" value="4"/>
</dbReference>
<dbReference type="SMART" id="SM00832">
    <property type="entry name" value="C8"/>
    <property type="match status" value="5"/>
</dbReference>
<dbReference type="SMART" id="SM00216">
    <property type="entry name" value="VWD"/>
    <property type="match status" value="4"/>
</dbReference>
<dbReference type="GO" id="GO:0031012">
    <property type="term" value="C:extracellular matrix"/>
    <property type="evidence" value="ECO:0007669"/>
    <property type="project" value="TreeGrafter"/>
</dbReference>
<keyword evidence="1" id="KW-1015">Disulfide bond</keyword>
<dbReference type="GO" id="GO:0005615">
    <property type="term" value="C:extracellular space"/>
    <property type="evidence" value="ECO:0007669"/>
    <property type="project" value="TreeGrafter"/>
</dbReference>